<dbReference type="PANTHER" id="PTHR10168">
    <property type="entry name" value="GLUTAREDOXIN"/>
    <property type="match status" value="1"/>
</dbReference>
<evidence type="ECO:0000256" key="1">
    <source>
        <dbReference type="ARBA" id="ARBA00004496"/>
    </source>
</evidence>
<comment type="similarity">
    <text evidence="2">Belongs to the glutaredoxin family. CC-type subfamily.</text>
</comment>
<dbReference type="InterPro" id="IPR036249">
    <property type="entry name" value="Thioredoxin-like_sf"/>
</dbReference>
<keyword evidence="4" id="KW-0676">Redox-active center</keyword>
<feature type="domain" description="Glutaredoxin" evidence="5">
    <location>
        <begin position="13"/>
        <end position="51"/>
    </location>
</feature>
<evidence type="ECO:0000313" key="6">
    <source>
        <dbReference type="EMBL" id="KAE8721125.1"/>
    </source>
</evidence>
<dbReference type="Pfam" id="PF00462">
    <property type="entry name" value="Glutaredoxin"/>
    <property type="match status" value="1"/>
</dbReference>
<dbReference type="Proteomes" id="UP000436088">
    <property type="component" value="Unassembled WGS sequence"/>
</dbReference>
<evidence type="ECO:0000256" key="2">
    <source>
        <dbReference type="ARBA" id="ARBA00007568"/>
    </source>
</evidence>
<reference evidence="6" key="1">
    <citation type="submission" date="2019-09" db="EMBL/GenBank/DDBJ databases">
        <title>Draft genome information of white flower Hibiscus syriacus.</title>
        <authorList>
            <person name="Kim Y.-M."/>
        </authorList>
    </citation>
    <scope>NUCLEOTIDE SEQUENCE [LARGE SCALE GENOMIC DNA]</scope>
    <source>
        <strain evidence="6">YM2019G1</strain>
    </source>
</reference>
<evidence type="ECO:0000256" key="4">
    <source>
        <dbReference type="ARBA" id="ARBA00023284"/>
    </source>
</evidence>
<dbReference type="PROSITE" id="PS51354">
    <property type="entry name" value="GLUTAREDOXIN_2"/>
    <property type="match status" value="1"/>
</dbReference>
<proteinExistence type="inferred from homology"/>
<dbReference type="EMBL" id="VEPZ02000640">
    <property type="protein sequence ID" value="KAE8721125.1"/>
    <property type="molecule type" value="Genomic_DNA"/>
</dbReference>
<keyword evidence="3" id="KW-0963">Cytoplasm</keyword>
<dbReference type="AlphaFoldDB" id="A0A6A3BWY2"/>
<comment type="subcellular location">
    <subcellularLocation>
        <location evidence="1">Cytoplasm</location>
    </subcellularLocation>
</comment>
<evidence type="ECO:0000256" key="3">
    <source>
        <dbReference type="ARBA" id="ARBA00022490"/>
    </source>
</evidence>
<accession>A0A6A3BWY2</accession>
<name>A0A6A3BWY2_HIBSY</name>
<evidence type="ECO:0000313" key="7">
    <source>
        <dbReference type="Proteomes" id="UP000436088"/>
    </source>
</evidence>
<dbReference type="InterPro" id="IPR002109">
    <property type="entry name" value="Glutaredoxin"/>
</dbReference>
<dbReference type="SUPFAM" id="SSF52833">
    <property type="entry name" value="Thioredoxin-like"/>
    <property type="match status" value="1"/>
</dbReference>
<organism evidence="6 7">
    <name type="scientific">Hibiscus syriacus</name>
    <name type="common">Rose of Sharon</name>
    <dbReference type="NCBI Taxonomy" id="106335"/>
    <lineage>
        <taxon>Eukaryota</taxon>
        <taxon>Viridiplantae</taxon>
        <taxon>Streptophyta</taxon>
        <taxon>Embryophyta</taxon>
        <taxon>Tracheophyta</taxon>
        <taxon>Spermatophyta</taxon>
        <taxon>Magnoliopsida</taxon>
        <taxon>eudicotyledons</taxon>
        <taxon>Gunneridae</taxon>
        <taxon>Pentapetalae</taxon>
        <taxon>rosids</taxon>
        <taxon>malvids</taxon>
        <taxon>Malvales</taxon>
        <taxon>Malvaceae</taxon>
        <taxon>Malvoideae</taxon>
        <taxon>Hibiscus</taxon>
    </lineage>
</organism>
<evidence type="ECO:0000259" key="5">
    <source>
        <dbReference type="Pfam" id="PF00462"/>
    </source>
</evidence>
<protein>
    <submittedName>
        <fullName evidence="6">Detected protein of confused Function</fullName>
    </submittedName>
</protein>
<dbReference type="Gene3D" id="3.40.30.10">
    <property type="entry name" value="Glutaredoxin"/>
    <property type="match status" value="1"/>
</dbReference>
<gene>
    <name evidence="6" type="ORF">F3Y22_tig00016725pilonHSYRG00082</name>
</gene>
<keyword evidence="7" id="KW-1185">Reference proteome</keyword>
<dbReference type="GO" id="GO:0005737">
    <property type="term" value="C:cytoplasm"/>
    <property type="evidence" value="ECO:0007669"/>
    <property type="project" value="UniProtKB-SubCell"/>
</dbReference>
<sequence>MDKVMRLASESGVVLFSKSSCCLCYAVKILFQDLGVTPAVHEIDQDPKGREIERAAGIYK</sequence>
<dbReference type="InterPro" id="IPR011905">
    <property type="entry name" value="GlrX-like_pln_2"/>
</dbReference>
<comment type="caution">
    <text evidence="6">The sequence shown here is derived from an EMBL/GenBank/DDBJ whole genome shotgun (WGS) entry which is preliminary data.</text>
</comment>